<dbReference type="InterPro" id="IPR054429">
    <property type="entry name" value="Znf-CCCH_Muscleblind-like"/>
</dbReference>
<keyword evidence="2" id="KW-0677">Repeat</keyword>
<reference evidence="8" key="1">
    <citation type="submission" date="2015-07" db="EMBL/GenBank/DDBJ databases">
        <title>MeaNS - Measles Nucleotide Surveillance Program.</title>
        <authorList>
            <person name="Tran T."/>
            <person name="Druce J."/>
        </authorList>
    </citation>
    <scope>NUCLEOTIDE SEQUENCE</scope>
    <source>
        <strain evidence="8">UCB-OBI-ISO-001</strain>
        <tissue evidence="8">Gonad</tissue>
    </source>
</reference>
<dbReference type="SMART" id="SM00356">
    <property type="entry name" value="ZnF_C3H1"/>
    <property type="match status" value="2"/>
</dbReference>
<evidence type="ECO:0000256" key="6">
    <source>
        <dbReference type="PROSITE-ProRule" id="PRU00723"/>
    </source>
</evidence>
<feature type="domain" description="C3H1-type" evidence="7">
    <location>
        <begin position="3"/>
        <end position="29"/>
    </location>
</feature>
<comment type="similarity">
    <text evidence="5">Belongs to the muscleblind family.</text>
</comment>
<dbReference type="GO" id="GO:0008270">
    <property type="term" value="F:zinc ion binding"/>
    <property type="evidence" value="ECO:0007669"/>
    <property type="project" value="UniProtKB-KW"/>
</dbReference>
<dbReference type="PROSITE" id="PS50103">
    <property type="entry name" value="ZF_C3H1"/>
    <property type="match status" value="2"/>
</dbReference>
<keyword evidence="3 6" id="KW-0863">Zinc-finger</keyword>
<keyword evidence="4 6" id="KW-0862">Zinc</keyword>
<dbReference type="EMBL" id="KQ420241">
    <property type="protein sequence ID" value="KOF80876.1"/>
    <property type="molecule type" value="Genomic_DNA"/>
</dbReference>
<proteinExistence type="inferred from homology"/>
<dbReference type="OrthoDB" id="6285980at2759"/>
<evidence type="ECO:0000256" key="3">
    <source>
        <dbReference type="ARBA" id="ARBA00022771"/>
    </source>
</evidence>
<evidence type="ECO:0000256" key="2">
    <source>
        <dbReference type="ARBA" id="ARBA00022737"/>
    </source>
</evidence>
<evidence type="ECO:0000256" key="4">
    <source>
        <dbReference type="ARBA" id="ARBA00022833"/>
    </source>
</evidence>
<dbReference type="Gene3D" id="3.30.1370.210">
    <property type="match status" value="1"/>
</dbReference>
<feature type="zinc finger region" description="C3H1-type" evidence="6">
    <location>
        <begin position="36"/>
        <end position="62"/>
    </location>
</feature>
<evidence type="ECO:0000256" key="5">
    <source>
        <dbReference type="ARBA" id="ARBA00038226"/>
    </source>
</evidence>
<evidence type="ECO:0000313" key="8">
    <source>
        <dbReference type="EMBL" id="KOF80876.1"/>
    </source>
</evidence>
<sequence>MLLDTLPLCRDFKSSQCNRPQCKFVHLMEDYVEVTEGKVTVCRDSVKGKCRRHLCKYYHIPVILSALAAPNLTT</sequence>
<dbReference type="AlphaFoldDB" id="A0A0L8GUY8"/>
<keyword evidence="1 6" id="KW-0479">Metal-binding</keyword>
<dbReference type="Pfam" id="PF22628">
    <property type="entry name" value="zf-CCCH_10"/>
    <property type="match status" value="1"/>
</dbReference>
<dbReference type="InterPro" id="IPR000571">
    <property type="entry name" value="Znf_CCCH"/>
</dbReference>
<dbReference type="GO" id="GO:0003723">
    <property type="term" value="F:RNA binding"/>
    <property type="evidence" value="ECO:0007669"/>
    <property type="project" value="TreeGrafter"/>
</dbReference>
<dbReference type="PANTHER" id="PTHR12675">
    <property type="entry name" value="MUSCLEBLIND-LIKE PROTEIN"/>
    <property type="match status" value="1"/>
</dbReference>
<name>A0A0L8GUY8_OCTBM</name>
<accession>A0A0L8GUY8</accession>
<organism evidence="8">
    <name type="scientific">Octopus bimaculoides</name>
    <name type="common">California two-spotted octopus</name>
    <dbReference type="NCBI Taxonomy" id="37653"/>
    <lineage>
        <taxon>Eukaryota</taxon>
        <taxon>Metazoa</taxon>
        <taxon>Spiralia</taxon>
        <taxon>Lophotrochozoa</taxon>
        <taxon>Mollusca</taxon>
        <taxon>Cephalopoda</taxon>
        <taxon>Coleoidea</taxon>
        <taxon>Octopodiformes</taxon>
        <taxon>Octopoda</taxon>
        <taxon>Incirrata</taxon>
        <taxon>Octopodidae</taxon>
        <taxon>Octopus</taxon>
    </lineage>
</organism>
<dbReference type="GO" id="GO:0005737">
    <property type="term" value="C:cytoplasm"/>
    <property type="evidence" value="ECO:0007669"/>
    <property type="project" value="TreeGrafter"/>
</dbReference>
<dbReference type="PANTHER" id="PTHR12675:SF12">
    <property type="entry name" value="PROTEIN MUSCLEBLIND"/>
    <property type="match status" value="1"/>
</dbReference>
<gene>
    <name evidence="8" type="ORF">OCBIM_22027274mg</name>
</gene>
<dbReference type="GO" id="GO:0005654">
    <property type="term" value="C:nucleoplasm"/>
    <property type="evidence" value="ECO:0007669"/>
    <property type="project" value="TreeGrafter"/>
</dbReference>
<feature type="zinc finger region" description="C3H1-type" evidence="6">
    <location>
        <begin position="3"/>
        <end position="29"/>
    </location>
</feature>
<evidence type="ECO:0000259" key="7">
    <source>
        <dbReference type="PROSITE" id="PS50103"/>
    </source>
</evidence>
<feature type="domain" description="C3H1-type" evidence="7">
    <location>
        <begin position="36"/>
        <end position="62"/>
    </location>
</feature>
<evidence type="ECO:0000256" key="1">
    <source>
        <dbReference type="ARBA" id="ARBA00022723"/>
    </source>
</evidence>
<protein>
    <recommendedName>
        <fullName evidence="7">C3H1-type domain-containing protein</fullName>
    </recommendedName>
</protein>
<dbReference type="GO" id="GO:0043484">
    <property type="term" value="P:regulation of RNA splicing"/>
    <property type="evidence" value="ECO:0007669"/>
    <property type="project" value="TreeGrafter"/>
</dbReference>